<dbReference type="RefSeq" id="XP_062773487.1">
    <property type="nucleotide sequence ID" value="XM_062917436.1"/>
</dbReference>
<gene>
    <name evidence="2" type="ORF">CDEST_01277</name>
</gene>
<accession>A0AAX4HYK8</accession>
<evidence type="ECO:0000313" key="3">
    <source>
        <dbReference type="Proteomes" id="UP001322277"/>
    </source>
</evidence>
<evidence type="ECO:0000313" key="2">
    <source>
        <dbReference type="EMBL" id="WQF76263.1"/>
    </source>
</evidence>
<dbReference type="Proteomes" id="UP001322277">
    <property type="component" value="Chromosome 1"/>
</dbReference>
<protein>
    <recommendedName>
        <fullName evidence="4">BZIP domain-containing protein</fullName>
    </recommendedName>
</protein>
<dbReference type="CDD" id="cd14688">
    <property type="entry name" value="bZIP_YAP"/>
    <property type="match status" value="1"/>
</dbReference>
<evidence type="ECO:0000256" key="1">
    <source>
        <dbReference type="SAM" id="MobiDB-lite"/>
    </source>
</evidence>
<proteinExistence type="predicted"/>
<sequence length="221" mass="24700">MSEQNCIDHSGPRTKNASRGHQLQTDKPAKATRIRDNQRRSRARRKELINELQRKVQEYERQGIEASLPMQTGASEVAAENSRLRALLASRGLSNEQVDSHLKTFDHDKEGSAARSATTTMVAVFNTAYPDEPLRTRLPLAREHLSKTFQTQADSWEQGSLDGGKLDKTLLPSLLTLTRYSVVRQSSPPDWLALLLDASPKHPSYKQSLSYSTSTHCTGCL</sequence>
<dbReference type="EMBL" id="CP137305">
    <property type="protein sequence ID" value="WQF76263.1"/>
    <property type="molecule type" value="Genomic_DNA"/>
</dbReference>
<dbReference type="PANTHER" id="PTHR42070">
    <property type="entry name" value="FILAMENT ASSOCIATED PROTEIN, PUTATIVE (AFU_ORTHOLOGUE AFUA_8G06630)-RELATED"/>
    <property type="match status" value="1"/>
</dbReference>
<feature type="compositionally biased region" description="Basic and acidic residues" evidence="1">
    <location>
        <begin position="27"/>
        <end position="39"/>
    </location>
</feature>
<evidence type="ECO:0008006" key="4">
    <source>
        <dbReference type="Google" id="ProtNLM"/>
    </source>
</evidence>
<keyword evidence="3" id="KW-1185">Reference proteome</keyword>
<dbReference type="GeneID" id="87937780"/>
<dbReference type="AlphaFoldDB" id="A0AAX4HYK8"/>
<feature type="region of interest" description="Disordered" evidence="1">
    <location>
        <begin position="1"/>
        <end position="44"/>
    </location>
</feature>
<dbReference type="PANTHER" id="PTHR42070:SF1">
    <property type="entry name" value="FILAMENT ASSOCIATED PROTEIN, PUTATIVE (AFU_ORTHOLOGUE AFUA_8G06630)-RELATED"/>
    <property type="match status" value="1"/>
</dbReference>
<name>A0AAX4HYK8_9PEZI</name>
<dbReference type="KEGG" id="cdet:87937780"/>
<organism evidence="2 3">
    <name type="scientific">Colletotrichum destructivum</name>
    <dbReference type="NCBI Taxonomy" id="34406"/>
    <lineage>
        <taxon>Eukaryota</taxon>
        <taxon>Fungi</taxon>
        <taxon>Dikarya</taxon>
        <taxon>Ascomycota</taxon>
        <taxon>Pezizomycotina</taxon>
        <taxon>Sordariomycetes</taxon>
        <taxon>Hypocreomycetidae</taxon>
        <taxon>Glomerellales</taxon>
        <taxon>Glomerellaceae</taxon>
        <taxon>Colletotrichum</taxon>
        <taxon>Colletotrichum destructivum species complex</taxon>
    </lineage>
</organism>
<feature type="compositionally biased region" description="Polar residues" evidence="1">
    <location>
        <begin position="1"/>
        <end position="25"/>
    </location>
</feature>
<reference evidence="3" key="1">
    <citation type="journal article" date="2023" name="bioRxiv">
        <title>Complete genome of the Medicago anthracnose fungus, Colletotrichum destructivum, reveals a mini-chromosome-like region within a core chromosome.</title>
        <authorList>
            <person name="Lapalu N."/>
            <person name="Simon A."/>
            <person name="Lu A."/>
            <person name="Plaumann P.-L."/>
            <person name="Amselem J."/>
            <person name="Pigne S."/>
            <person name="Auger A."/>
            <person name="Koch C."/>
            <person name="Dallery J.-F."/>
            <person name="O'Connell R.J."/>
        </authorList>
    </citation>
    <scope>NUCLEOTIDE SEQUENCE [LARGE SCALE GENOMIC DNA]</scope>
    <source>
        <strain evidence="3">CBS 520.97</strain>
    </source>
</reference>